<keyword evidence="7 8" id="KW-0407">Ion channel</keyword>
<keyword evidence="4 9" id="KW-1133">Transmembrane helix</keyword>
<feature type="domain" description="Potassium channel" evidence="10">
    <location>
        <begin position="188"/>
        <end position="260"/>
    </location>
</feature>
<evidence type="ECO:0000256" key="1">
    <source>
        <dbReference type="ARBA" id="ARBA00004141"/>
    </source>
</evidence>
<gene>
    <name evidence="11" type="ORF">DFP72DRAFT_813793</name>
</gene>
<evidence type="ECO:0000256" key="6">
    <source>
        <dbReference type="ARBA" id="ARBA00023136"/>
    </source>
</evidence>
<dbReference type="OrthoDB" id="297496at2759"/>
<dbReference type="Gene3D" id="1.10.287.70">
    <property type="match status" value="2"/>
</dbReference>
<feature type="transmembrane region" description="Helical" evidence="9">
    <location>
        <begin position="75"/>
        <end position="93"/>
    </location>
</feature>
<feature type="transmembrane region" description="Helical" evidence="9">
    <location>
        <begin position="181"/>
        <end position="199"/>
    </location>
</feature>
<dbReference type="InterPro" id="IPR013099">
    <property type="entry name" value="K_chnl_dom"/>
</dbReference>
<keyword evidence="12" id="KW-1185">Reference proteome</keyword>
<dbReference type="GO" id="GO:0022841">
    <property type="term" value="F:potassium ion leak channel activity"/>
    <property type="evidence" value="ECO:0007669"/>
    <property type="project" value="TreeGrafter"/>
</dbReference>
<keyword evidence="2 8" id="KW-0813">Transport</keyword>
<feature type="transmembrane region" description="Helical" evidence="9">
    <location>
        <begin position="105"/>
        <end position="128"/>
    </location>
</feature>
<proteinExistence type="inferred from homology"/>
<dbReference type="GO" id="GO:0015271">
    <property type="term" value="F:outward rectifier potassium channel activity"/>
    <property type="evidence" value="ECO:0007669"/>
    <property type="project" value="TreeGrafter"/>
</dbReference>
<dbReference type="GO" id="GO:0005886">
    <property type="term" value="C:plasma membrane"/>
    <property type="evidence" value="ECO:0007669"/>
    <property type="project" value="TreeGrafter"/>
</dbReference>
<keyword evidence="5 8" id="KW-0406">Ion transport</keyword>
<evidence type="ECO:0000256" key="2">
    <source>
        <dbReference type="ARBA" id="ARBA00022448"/>
    </source>
</evidence>
<comment type="caution">
    <text evidence="11">The sequence shown here is derived from an EMBL/GenBank/DDBJ whole genome shotgun (WGS) entry which is preliminary data.</text>
</comment>
<dbReference type="PANTHER" id="PTHR11003:SF342">
    <property type="entry name" value="OUTWARD-RECTIFIER POTASSIUM CHANNEL TOK1"/>
    <property type="match status" value="1"/>
</dbReference>
<evidence type="ECO:0000256" key="5">
    <source>
        <dbReference type="ARBA" id="ARBA00023065"/>
    </source>
</evidence>
<feature type="transmembrane region" description="Helical" evidence="9">
    <location>
        <begin position="32"/>
        <end position="55"/>
    </location>
</feature>
<keyword evidence="3 8" id="KW-0812">Transmembrane</keyword>
<comment type="subcellular location">
    <subcellularLocation>
        <location evidence="1">Membrane</location>
        <topology evidence="1">Multi-pass membrane protein</topology>
    </subcellularLocation>
</comment>
<dbReference type="InterPro" id="IPR003280">
    <property type="entry name" value="2pore_dom_K_chnl"/>
</dbReference>
<organism evidence="11 12">
    <name type="scientific">Ephemerocybe angulata</name>
    <dbReference type="NCBI Taxonomy" id="980116"/>
    <lineage>
        <taxon>Eukaryota</taxon>
        <taxon>Fungi</taxon>
        <taxon>Dikarya</taxon>
        <taxon>Basidiomycota</taxon>
        <taxon>Agaricomycotina</taxon>
        <taxon>Agaricomycetes</taxon>
        <taxon>Agaricomycetidae</taxon>
        <taxon>Agaricales</taxon>
        <taxon>Agaricineae</taxon>
        <taxon>Psathyrellaceae</taxon>
        <taxon>Ephemerocybe</taxon>
    </lineage>
</organism>
<dbReference type="PANTHER" id="PTHR11003">
    <property type="entry name" value="POTASSIUM CHANNEL, SUBFAMILY K"/>
    <property type="match status" value="1"/>
</dbReference>
<feature type="transmembrane region" description="Helical" evidence="9">
    <location>
        <begin position="513"/>
        <end position="531"/>
    </location>
</feature>
<evidence type="ECO:0000256" key="4">
    <source>
        <dbReference type="ARBA" id="ARBA00022989"/>
    </source>
</evidence>
<feature type="transmembrane region" description="Helical" evidence="9">
    <location>
        <begin position="543"/>
        <end position="563"/>
    </location>
</feature>
<evidence type="ECO:0000256" key="7">
    <source>
        <dbReference type="ARBA" id="ARBA00023303"/>
    </source>
</evidence>
<dbReference type="AlphaFoldDB" id="A0A8H6HVT9"/>
<dbReference type="GO" id="GO:0030322">
    <property type="term" value="P:stabilization of membrane potential"/>
    <property type="evidence" value="ECO:0007669"/>
    <property type="project" value="TreeGrafter"/>
</dbReference>
<evidence type="ECO:0000256" key="9">
    <source>
        <dbReference type="SAM" id="Phobius"/>
    </source>
</evidence>
<feature type="transmembrane region" description="Helical" evidence="9">
    <location>
        <begin position="140"/>
        <end position="160"/>
    </location>
</feature>
<reference evidence="11 12" key="1">
    <citation type="submission" date="2020-07" db="EMBL/GenBank/DDBJ databases">
        <title>Comparative genomics of pyrophilous fungi reveals a link between fire events and developmental genes.</title>
        <authorList>
            <consortium name="DOE Joint Genome Institute"/>
            <person name="Steindorff A.S."/>
            <person name="Carver A."/>
            <person name="Calhoun S."/>
            <person name="Stillman K."/>
            <person name="Liu H."/>
            <person name="Lipzen A."/>
            <person name="Pangilinan J."/>
            <person name="Labutti K."/>
            <person name="Bruns T.D."/>
            <person name="Grigoriev I.V."/>
        </authorList>
    </citation>
    <scope>NUCLEOTIDE SEQUENCE [LARGE SCALE GENOMIC DNA]</scope>
    <source>
        <strain evidence="11 12">CBS 144469</strain>
    </source>
</reference>
<dbReference type="Proteomes" id="UP000521943">
    <property type="component" value="Unassembled WGS sequence"/>
</dbReference>
<evidence type="ECO:0000256" key="8">
    <source>
        <dbReference type="RuleBase" id="RU003857"/>
    </source>
</evidence>
<accession>A0A8H6HVT9</accession>
<sequence length="739" mass="81205">MLGISSIRKRLNDALPPSEVEGGIPTYRTLPILAGIIVPFSILLQIPSLTGRWYTRTDEHHKIIYSRRNTTLLKAALIIALICAVFANVCLVIRYLERGIKPMTILAIIFLTAHDLISTITVIVFGVQHRFEDGVTYGQAFWWAVCSVIISIITSVTLIIDFVRTPNFAKSGSGLTKKQRGLVIIIMVLLIYIGFGALIESVLLQHPFIDALYFVVTSIETVGLGDIHPTSAGSKVFTMFYVTFGILNLGLAVSAAREVLLEGVVVSLKNAIHNIQQKDRKRRVRAQWRRSVEYRLRAQGLPVWVDLPLGGTPSFWSGGLRGAMHRLRGSFSRTVHDPSSEDPGVYVRGCKRRRLNLEALGKEELEAAAMEAGAPLADLLLPGALEWNHLVPTPDSREARLLLTQPPLTYVRFGAMSRLLASSVLALVYGEQAPHIRNEGDLEDISISTDEGGNTSVRTSKPLIPFKLDPATLSVMLRREAKTAFYVRLSSALALWLAFWMVGAAIFSKTESWSFGTAVYFCFVVFTTLGYGDYAPQTAAGRAIFVVWALLGIATMTILLSILTEAYSTRYKRAIQSEVIQKGADNDISRQSTSTSLELSTFSRAPTVVGKPRTVNFEGTVSERGHQISGIPRMLNQPATVEPWQARHAPSSGVQLPVDVLRHVHGTRELVQAAIVVAEEETPSPDEATGSAGMMNVCPFHLYFHRQAVTSLRNSSFKLSSGTSIVSSVVSQCFVLDPM</sequence>
<dbReference type="PRINTS" id="PR01333">
    <property type="entry name" value="2POREKCHANEL"/>
</dbReference>
<evidence type="ECO:0000256" key="3">
    <source>
        <dbReference type="ARBA" id="ARBA00022692"/>
    </source>
</evidence>
<feature type="transmembrane region" description="Helical" evidence="9">
    <location>
        <begin position="239"/>
        <end position="260"/>
    </location>
</feature>
<dbReference type="Pfam" id="PF07885">
    <property type="entry name" value="Ion_trans_2"/>
    <property type="match status" value="2"/>
</dbReference>
<feature type="transmembrane region" description="Helical" evidence="9">
    <location>
        <begin position="485"/>
        <end position="507"/>
    </location>
</feature>
<dbReference type="EMBL" id="JACGCI010000038">
    <property type="protein sequence ID" value="KAF6753776.1"/>
    <property type="molecule type" value="Genomic_DNA"/>
</dbReference>
<feature type="domain" description="Potassium channel" evidence="10">
    <location>
        <begin position="496"/>
        <end position="567"/>
    </location>
</feature>
<protein>
    <recommendedName>
        <fullName evidence="10">Potassium channel domain-containing protein</fullName>
    </recommendedName>
</protein>
<name>A0A8H6HVT9_9AGAR</name>
<comment type="similarity">
    <text evidence="8">Belongs to the two pore domain potassium channel (TC 1.A.1.8) family.</text>
</comment>
<dbReference type="SUPFAM" id="SSF81324">
    <property type="entry name" value="Voltage-gated potassium channels"/>
    <property type="match status" value="2"/>
</dbReference>
<evidence type="ECO:0000313" key="11">
    <source>
        <dbReference type="EMBL" id="KAF6753776.1"/>
    </source>
</evidence>
<evidence type="ECO:0000259" key="10">
    <source>
        <dbReference type="Pfam" id="PF07885"/>
    </source>
</evidence>
<keyword evidence="6 9" id="KW-0472">Membrane</keyword>
<evidence type="ECO:0000313" key="12">
    <source>
        <dbReference type="Proteomes" id="UP000521943"/>
    </source>
</evidence>